<keyword evidence="2" id="KW-1185">Reference proteome</keyword>
<reference evidence="1 2" key="1">
    <citation type="journal article" date="2023" name="Sci. Data">
        <title>Genome assembly of the Korean intertidal mud-creeper Batillaria attramentaria.</title>
        <authorList>
            <person name="Patra A.K."/>
            <person name="Ho P.T."/>
            <person name="Jun S."/>
            <person name="Lee S.J."/>
            <person name="Kim Y."/>
            <person name="Won Y.J."/>
        </authorList>
    </citation>
    <scope>NUCLEOTIDE SEQUENCE [LARGE SCALE GENOMIC DNA]</scope>
    <source>
        <strain evidence="1">Wonlab-2016</strain>
    </source>
</reference>
<gene>
    <name evidence="1" type="ORF">BaRGS_00006679</name>
</gene>
<evidence type="ECO:0000313" key="2">
    <source>
        <dbReference type="Proteomes" id="UP001519460"/>
    </source>
</evidence>
<evidence type="ECO:0000313" key="1">
    <source>
        <dbReference type="EMBL" id="KAK7501927.1"/>
    </source>
</evidence>
<dbReference type="Proteomes" id="UP001519460">
    <property type="component" value="Unassembled WGS sequence"/>
</dbReference>
<accession>A0ABD0LSB3</accession>
<name>A0ABD0LSB3_9CAEN</name>
<feature type="non-terminal residue" evidence="1">
    <location>
        <position position="64"/>
    </location>
</feature>
<organism evidence="1 2">
    <name type="scientific">Batillaria attramentaria</name>
    <dbReference type="NCBI Taxonomy" id="370345"/>
    <lineage>
        <taxon>Eukaryota</taxon>
        <taxon>Metazoa</taxon>
        <taxon>Spiralia</taxon>
        <taxon>Lophotrochozoa</taxon>
        <taxon>Mollusca</taxon>
        <taxon>Gastropoda</taxon>
        <taxon>Caenogastropoda</taxon>
        <taxon>Sorbeoconcha</taxon>
        <taxon>Cerithioidea</taxon>
        <taxon>Batillariidae</taxon>
        <taxon>Batillaria</taxon>
    </lineage>
</organism>
<dbReference type="EMBL" id="JACVVK020000028">
    <property type="protein sequence ID" value="KAK7501927.1"/>
    <property type="molecule type" value="Genomic_DNA"/>
</dbReference>
<protein>
    <submittedName>
        <fullName evidence="1">Uncharacterized protein</fullName>
    </submittedName>
</protein>
<sequence>MPGRQPICTLANKAMQPPTSLNATCSDLYTPGSLSRGGYLCTRAEDFGVECPDLPVLLRQEWRR</sequence>
<comment type="caution">
    <text evidence="1">The sequence shown here is derived from an EMBL/GenBank/DDBJ whole genome shotgun (WGS) entry which is preliminary data.</text>
</comment>
<dbReference type="AlphaFoldDB" id="A0ABD0LSB3"/>
<proteinExistence type="predicted"/>